<keyword evidence="3" id="KW-1185">Reference proteome</keyword>
<evidence type="ECO:0000313" key="2">
    <source>
        <dbReference type="EMBL" id="MFD2833275.1"/>
    </source>
</evidence>
<sequence length="112" mass="12709">MKCISGTDNFLKFTDPRKFSCHCGLAPFPYQSGTSIRGKTRTHYLRDRSLKATLIKGAVSAVQHDPQLKKYYNRKIKDGKHKMTVINAVANKLVLRIFAVVKREEPFVKLAA</sequence>
<gene>
    <name evidence="2" type="ORF">ACFSYS_08230</name>
</gene>
<evidence type="ECO:0000259" key="1">
    <source>
        <dbReference type="Pfam" id="PF02371"/>
    </source>
</evidence>
<dbReference type="RefSeq" id="WP_251741038.1">
    <property type="nucleotide sequence ID" value="NZ_JBHUOJ010000016.1"/>
</dbReference>
<proteinExistence type="predicted"/>
<dbReference type="Proteomes" id="UP001597438">
    <property type="component" value="Unassembled WGS sequence"/>
</dbReference>
<dbReference type="Pfam" id="PF02371">
    <property type="entry name" value="Transposase_20"/>
    <property type="match status" value="1"/>
</dbReference>
<name>A0ABW5X4T2_9FLAO</name>
<dbReference type="PANTHER" id="PTHR33055:SF3">
    <property type="entry name" value="PUTATIVE TRANSPOSASE FOR IS117-RELATED"/>
    <property type="match status" value="1"/>
</dbReference>
<dbReference type="EMBL" id="JBHUOJ010000016">
    <property type="protein sequence ID" value="MFD2833275.1"/>
    <property type="molecule type" value="Genomic_DNA"/>
</dbReference>
<evidence type="ECO:0000313" key="3">
    <source>
        <dbReference type="Proteomes" id="UP001597438"/>
    </source>
</evidence>
<reference evidence="3" key="1">
    <citation type="journal article" date="2019" name="Int. J. Syst. Evol. Microbiol.">
        <title>The Global Catalogue of Microorganisms (GCM) 10K type strain sequencing project: providing services to taxonomists for standard genome sequencing and annotation.</title>
        <authorList>
            <consortium name="The Broad Institute Genomics Platform"/>
            <consortium name="The Broad Institute Genome Sequencing Center for Infectious Disease"/>
            <person name="Wu L."/>
            <person name="Ma J."/>
        </authorList>
    </citation>
    <scope>NUCLEOTIDE SEQUENCE [LARGE SCALE GENOMIC DNA]</scope>
    <source>
        <strain evidence="3">KCTC 52925</strain>
    </source>
</reference>
<dbReference type="InterPro" id="IPR003346">
    <property type="entry name" value="Transposase_20"/>
</dbReference>
<accession>A0ABW5X4T2</accession>
<comment type="caution">
    <text evidence="2">The sequence shown here is derived from an EMBL/GenBank/DDBJ whole genome shotgun (WGS) entry which is preliminary data.</text>
</comment>
<organism evidence="2 3">
    <name type="scientific">Christiangramia antarctica</name>
    <dbReference type="NCBI Taxonomy" id="2058158"/>
    <lineage>
        <taxon>Bacteria</taxon>
        <taxon>Pseudomonadati</taxon>
        <taxon>Bacteroidota</taxon>
        <taxon>Flavobacteriia</taxon>
        <taxon>Flavobacteriales</taxon>
        <taxon>Flavobacteriaceae</taxon>
        <taxon>Christiangramia</taxon>
    </lineage>
</organism>
<dbReference type="InterPro" id="IPR047650">
    <property type="entry name" value="Transpos_IS110"/>
</dbReference>
<feature type="domain" description="Transposase IS116/IS110/IS902 C-terminal" evidence="1">
    <location>
        <begin position="8"/>
        <end position="72"/>
    </location>
</feature>
<dbReference type="PANTHER" id="PTHR33055">
    <property type="entry name" value="TRANSPOSASE FOR INSERTION SEQUENCE ELEMENT IS1111A"/>
    <property type="match status" value="1"/>
</dbReference>
<protein>
    <submittedName>
        <fullName evidence="2">Transposase</fullName>
    </submittedName>
</protein>